<organism evidence="1">
    <name type="scientific">Zea mays</name>
    <name type="common">Maize</name>
    <dbReference type="NCBI Taxonomy" id="4577"/>
    <lineage>
        <taxon>Eukaryota</taxon>
        <taxon>Viridiplantae</taxon>
        <taxon>Streptophyta</taxon>
        <taxon>Embryophyta</taxon>
        <taxon>Tracheophyta</taxon>
        <taxon>Spermatophyta</taxon>
        <taxon>Magnoliopsida</taxon>
        <taxon>Liliopsida</taxon>
        <taxon>Poales</taxon>
        <taxon>Poaceae</taxon>
        <taxon>PACMAD clade</taxon>
        <taxon>Panicoideae</taxon>
        <taxon>Andropogonodae</taxon>
        <taxon>Andropogoneae</taxon>
        <taxon>Tripsacinae</taxon>
        <taxon>Zea</taxon>
    </lineage>
</organism>
<dbReference type="AlphaFoldDB" id="C0PN16"/>
<name>C0PN16_MAIZE</name>
<reference evidence="1" key="2">
    <citation type="submission" date="2012-06" db="EMBL/GenBank/DDBJ databases">
        <authorList>
            <person name="Yu Y."/>
            <person name="Currie J."/>
            <person name="Lomeli R."/>
            <person name="Angelova A."/>
            <person name="Collura K."/>
            <person name="Wissotski M."/>
            <person name="Campos D."/>
            <person name="Kudrna D."/>
            <person name="Golser W."/>
            <person name="Ashely E."/>
            <person name="Descour A."/>
            <person name="Fernandes J."/>
            <person name="Soderlund C."/>
            <person name="Walbot V."/>
        </authorList>
    </citation>
    <scope>NUCLEOTIDE SEQUENCE</scope>
    <source>
        <strain evidence="1">B73</strain>
    </source>
</reference>
<reference evidence="1" key="1">
    <citation type="journal article" date="2009" name="PLoS Genet.">
        <title>Sequencing, mapping, and analysis of 27,455 maize full-length cDNAs.</title>
        <authorList>
            <person name="Soderlund C."/>
            <person name="Descour A."/>
            <person name="Kudrna D."/>
            <person name="Bomhoff M."/>
            <person name="Boyd L."/>
            <person name="Currie J."/>
            <person name="Angelova A."/>
            <person name="Collura K."/>
            <person name="Wissotski M."/>
            <person name="Ashley E."/>
            <person name="Morrow D."/>
            <person name="Fernandes J."/>
            <person name="Walbot V."/>
            <person name="Yu Y."/>
        </authorList>
    </citation>
    <scope>NUCLEOTIDE SEQUENCE</scope>
    <source>
        <strain evidence="1">B73</strain>
    </source>
</reference>
<proteinExistence type="evidence at transcript level"/>
<dbReference type="EMBL" id="BT069685">
    <property type="protein sequence ID" value="ACN36582.1"/>
    <property type="molecule type" value="mRNA"/>
</dbReference>
<accession>C0PN16</accession>
<sequence>MAVDGEGRRAAGLPNGWSGQRYFSANTQIVLLPWIGAVDGEGRRAAVLPSGWNGQRYYSADGVGGATGMKGVDGGGRWG</sequence>
<protein>
    <submittedName>
        <fullName evidence="1">Uncharacterized protein</fullName>
    </submittedName>
</protein>
<evidence type="ECO:0000313" key="1">
    <source>
        <dbReference type="EMBL" id="ACN36582.1"/>
    </source>
</evidence>